<proteinExistence type="predicted"/>
<dbReference type="Proteomes" id="UP000198507">
    <property type="component" value="Unassembled WGS sequence"/>
</dbReference>
<keyword evidence="3" id="KW-1185">Reference proteome</keyword>
<dbReference type="GO" id="GO:0006281">
    <property type="term" value="P:DNA repair"/>
    <property type="evidence" value="ECO:0007669"/>
    <property type="project" value="InterPro"/>
</dbReference>
<name>A0A1I0CSJ1_9ACTN</name>
<dbReference type="Pfam" id="PF19827">
    <property type="entry name" value="DUF6308"/>
    <property type="match status" value="1"/>
</dbReference>
<protein>
    <submittedName>
        <fullName evidence="2">Uncharacterized protein</fullName>
    </submittedName>
</protein>
<gene>
    <name evidence="2" type="ORF">SAMN04488546_1731</name>
</gene>
<feature type="compositionally biased region" description="Acidic residues" evidence="1">
    <location>
        <begin position="218"/>
        <end position="229"/>
    </location>
</feature>
<evidence type="ECO:0000313" key="2">
    <source>
        <dbReference type="EMBL" id="SET22314.1"/>
    </source>
</evidence>
<feature type="region of interest" description="Disordered" evidence="1">
    <location>
        <begin position="201"/>
        <end position="229"/>
    </location>
</feature>
<dbReference type="SUPFAM" id="SSF48150">
    <property type="entry name" value="DNA-glycosylase"/>
    <property type="match status" value="1"/>
</dbReference>
<evidence type="ECO:0000313" key="3">
    <source>
        <dbReference type="Proteomes" id="UP000198507"/>
    </source>
</evidence>
<dbReference type="InterPro" id="IPR046275">
    <property type="entry name" value="DUF6308"/>
</dbReference>
<dbReference type="EMBL" id="FOIE01000003">
    <property type="protein sequence ID" value="SET22314.1"/>
    <property type="molecule type" value="Genomic_DNA"/>
</dbReference>
<dbReference type="RefSeq" id="WP_175486428.1">
    <property type="nucleotide sequence ID" value="NZ_FOIE01000003.1"/>
</dbReference>
<dbReference type="InterPro" id="IPR011257">
    <property type="entry name" value="DNA_glycosylase"/>
</dbReference>
<organism evidence="2 3">
    <name type="scientific">Geodermatophilus poikilotrophus</name>
    <dbReference type="NCBI Taxonomy" id="1333667"/>
    <lineage>
        <taxon>Bacteria</taxon>
        <taxon>Bacillati</taxon>
        <taxon>Actinomycetota</taxon>
        <taxon>Actinomycetes</taxon>
        <taxon>Geodermatophilales</taxon>
        <taxon>Geodermatophilaceae</taxon>
        <taxon>Geodermatophilus</taxon>
    </lineage>
</organism>
<dbReference type="GO" id="GO:0003824">
    <property type="term" value="F:catalytic activity"/>
    <property type="evidence" value="ECO:0007669"/>
    <property type="project" value="InterPro"/>
</dbReference>
<evidence type="ECO:0000256" key="1">
    <source>
        <dbReference type="SAM" id="MobiDB-lite"/>
    </source>
</evidence>
<reference evidence="3" key="1">
    <citation type="submission" date="2016-10" db="EMBL/GenBank/DDBJ databases">
        <authorList>
            <person name="Varghese N."/>
            <person name="Submissions S."/>
        </authorList>
    </citation>
    <scope>NUCLEOTIDE SEQUENCE [LARGE SCALE GENOMIC DNA]</scope>
    <source>
        <strain evidence="3">DSM 44209</strain>
    </source>
</reference>
<dbReference type="AlphaFoldDB" id="A0A1I0CSJ1"/>
<sequence>MTYRLPAALRDPDDSSTAVRYLRTYYGLDDGRRYTGSYFDDWQGNAEDRFTAEDLVAVSFLSVFLPPLAARELLAERADHFAQLLSAIGPDHDLVEVSDSIDGSWPVRELYTALRRLRGVGPTIASKLCARKRPRLVPVYDSIVARVTDASRRQWEPLRLELRRNDLHDRLVALRAEARVGEHVSPLRIYDVVTWMEGKDANLGPTTREGQLGAELADPLEEDVPDRDT</sequence>
<accession>A0A1I0CSJ1</accession>